<dbReference type="AlphaFoldDB" id="A0A1L4CYQ7"/>
<dbReference type="EMBL" id="CP017834">
    <property type="protein sequence ID" value="APJ03093.1"/>
    <property type="molecule type" value="Genomic_DNA"/>
</dbReference>
<dbReference type="RefSeq" id="WP_148696812.1">
    <property type="nucleotide sequence ID" value="NZ_CP017834.1"/>
</dbReference>
<name>A0A1L4CYQ7_9BACT</name>
<gene>
    <name evidence="1" type="ORF">AXG55_03890</name>
</gene>
<dbReference type="OrthoDB" id="5293998at2"/>
<sequence>MTNNIKTNKIVLTCENILKIISKYYNFTECESLENFVLPVSNSLPDNCGQILFEENPNEDELFIGIQFGKDIMQDFECNKIISLNSLAVVSEEISHFKILIDTVQLNSSVSLLEVEMLGEIDRFLCLMHWNEDSKEQKINNNWQNLHDICDAVFTGNRFTGVNDKLYIEAEGMAFKHLKEAFSKEWDTSHYDFTQINSKAKTYLTKMRKNILRA</sequence>
<dbReference type="Proteomes" id="UP000184731">
    <property type="component" value="Chromosome"/>
</dbReference>
<keyword evidence="2" id="KW-1185">Reference proteome</keyword>
<dbReference type="KEGG" id="saqi:AXG55_03890"/>
<evidence type="ECO:0000313" key="1">
    <source>
        <dbReference type="EMBL" id="APJ03093.1"/>
    </source>
</evidence>
<proteinExistence type="predicted"/>
<reference evidence="1 2" key="1">
    <citation type="submission" date="2016-10" db="EMBL/GenBank/DDBJ databases">
        <title>Silvanigrella aquatica sp. nov., isolated from a freshwater lake located in the Black Forest, Germany, description of Silvanigrellaceae fam. nov., Silvanigrellales ord. nov., reclassification of the order Bdellovibrionales in the class Oligoflexia, reclassification of the families Bacteriovoracaceae and Halobacteriovoraceae in the new order Bacteriovoracales ord. nov., and reclassification of the family Pseudobacteriovoracaceae in the order Oligoflexiales.</title>
        <authorList>
            <person name="Hahn M.W."/>
            <person name="Schmidt J."/>
            <person name="Koll U."/>
            <person name="Rohde M."/>
            <person name="Verbag S."/>
            <person name="Pitt A."/>
            <person name="Nakai R."/>
            <person name="Naganuma T."/>
            <person name="Lang E."/>
        </authorList>
    </citation>
    <scope>NUCLEOTIDE SEQUENCE [LARGE SCALE GENOMIC DNA]</scope>
    <source>
        <strain evidence="1 2">MWH-Nonnen-W8red</strain>
    </source>
</reference>
<accession>A0A1L4CYQ7</accession>
<dbReference type="STRING" id="1915309.AXG55_03890"/>
<organism evidence="1 2">
    <name type="scientific">Silvanigrella aquatica</name>
    <dbReference type="NCBI Taxonomy" id="1915309"/>
    <lineage>
        <taxon>Bacteria</taxon>
        <taxon>Pseudomonadati</taxon>
        <taxon>Bdellovibrionota</taxon>
        <taxon>Oligoflexia</taxon>
        <taxon>Silvanigrellales</taxon>
        <taxon>Silvanigrellaceae</taxon>
        <taxon>Silvanigrella</taxon>
    </lineage>
</organism>
<evidence type="ECO:0000313" key="2">
    <source>
        <dbReference type="Proteomes" id="UP000184731"/>
    </source>
</evidence>
<protein>
    <submittedName>
        <fullName evidence="1">Uncharacterized protein</fullName>
    </submittedName>
</protein>